<evidence type="ECO:0000313" key="1">
    <source>
        <dbReference type="EMBL" id="MFC6893635.1"/>
    </source>
</evidence>
<dbReference type="EMBL" id="JBHSXL010000010">
    <property type="protein sequence ID" value="MFC6893635.1"/>
    <property type="molecule type" value="Genomic_DNA"/>
</dbReference>
<organism evidence="1 2">
    <name type="scientific">Halopenitus salinus</name>
    <dbReference type="NCBI Taxonomy" id="1198295"/>
    <lineage>
        <taxon>Archaea</taxon>
        <taxon>Methanobacteriati</taxon>
        <taxon>Methanobacteriota</taxon>
        <taxon>Stenosarchaea group</taxon>
        <taxon>Halobacteria</taxon>
        <taxon>Halobacteriales</taxon>
        <taxon>Haloferacaceae</taxon>
        <taxon>Halopenitus</taxon>
    </lineage>
</organism>
<dbReference type="RefSeq" id="WP_379745783.1">
    <property type="nucleotide sequence ID" value="NZ_JBHSVN010000001.1"/>
</dbReference>
<comment type="caution">
    <text evidence="1">The sequence shown here is derived from an EMBL/GenBank/DDBJ whole genome shotgun (WGS) entry which is preliminary data.</text>
</comment>
<name>A0ABD5UW22_9EURY</name>
<protein>
    <submittedName>
        <fullName evidence="1">Uncharacterized protein</fullName>
    </submittedName>
</protein>
<accession>A0ABD5UW22</accession>
<reference evidence="1 2" key="1">
    <citation type="journal article" date="2019" name="Int. J. Syst. Evol. Microbiol.">
        <title>The Global Catalogue of Microorganisms (GCM) 10K type strain sequencing project: providing services to taxonomists for standard genome sequencing and annotation.</title>
        <authorList>
            <consortium name="The Broad Institute Genomics Platform"/>
            <consortium name="The Broad Institute Genome Sequencing Center for Infectious Disease"/>
            <person name="Wu L."/>
            <person name="Ma J."/>
        </authorList>
    </citation>
    <scope>NUCLEOTIDE SEQUENCE [LARGE SCALE GENOMIC DNA]</scope>
    <source>
        <strain evidence="1 2">SKJ47</strain>
    </source>
</reference>
<evidence type="ECO:0000313" key="2">
    <source>
        <dbReference type="Proteomes" id="UP001596296"/>
    </source>
</evidence>
<dbReference type="Proteomes" id="UP001596296">
    <property type="component" value="Unassembled WGS sequence"/>
</dbReference>
<gene>
    <name evidence="1" type="ORF">ACFQE9_13620</name>
</gene>
<dbReference type="AlphaFoldDB" id="A0ABD5UW22"/>
<keyword evidence="2" id="KW-1185">Reference proteome</keyword>
<proteinExistence type="predicted"/>
<sequence length="66" mass="7810">MGKDIEFIDRPEKYVAACNAVVNFWKDHTQPLNDLKHGFRLLPFDRDTFEDMIGSVEIPFFRHILD</sequence>